<reference evidence="1" key="1">
    <citation type="submission" date="2021-02" db="EMBL/GenBank/DDBJ databases">
        <authorList>
            <consortium name="DOE Joint Genome Institute"/>
            <person name="Ahrendt S."/>
            <person name="Looney B.P."/>
            <person name="Miyauchi S."/>
            <person name="Morin E."/>
            <person name="Drula E."/>
            <person name="Courty P.E."/>
            <person name="Chicoki N."/>
            <person name="Fauchery L."/>
            <person name="Kohler A."/>
            <person name="Kuo A."/>
            <person name="Labutti K."/>
            <person name="Pangilinan J."/>
            <person name="Lipzen A."/>
            <person name="Riley R."/>
            <person name="Andreopoulos W."/>
            <person name="He G."/>
            <person name="Johnson J."/>
            <person name="Barry K.W."/>
            <person name="Grigoriev I.V."/>
            <person name="Nagy L."/>
            <person name="Hibbett D."/>
            <person name="Henrissat B."/>
            <person name="Matheny P.B."/>
            <person name="Labbe J."/>
            <person name="Martin F."/>
        </authorList>
    </citation>
    <scope>NUCLEOTIDE SEQUENCE</scope>
    <source>
        <strain evidence="1">FP105234-sp</strain>
    </source>
</reference>
<protein>
    <submittedName>
        <fullName evidence="1">Uncharacterized protein</fullName>
    </submittedName>
</protein>
<accession>A0ACB8RSH0</accession>
<organism evidence="1 2">
    <name type="scientific">Auriscalpium vulgare</name>
    <dbReference type="NCBI Taxonomy" id="40419"/>
    <lineage>
        <taxon>Eukaryota</taxon>
        <taxon>Fungi</taxon>
        <taxon>Dikarya</taxon>
        <taxon>Basidiomycota</taxon>
        <taxon>Agaricomycotina</taxon>
        <taxon>Agaricomycetes</taxon>
        <taxon>Russulales</taxon>
        <taxon>Auriscalpiaceae</taxon>
        <taxon>Auriscalpium</taxon>
    </lineage>
</organism>
<proteinExistence type="predicted"/>
<keyword evidence="2" id="KW-1185">Reference proteome</keyword>
<evidence type="ECO:0000313" key="1">
    <source>
        <dbReference type="EMBL" id="KAI0046433.1"/>
    </source>
</evidence>
<comment type="caution">
    <text evidence="1">The sequence shown here is derived from an EMBL/GenBank/DDBJ whole genome shotgun (WGS) entry which is preliminary data.</text>
</comment>
<dbReference type="Proteomes" id="UP000814033">
    <property type="component" value="Unassembled WGS sequence"/>
</dbReference>
<reference evidence="1" key="2">
    <citation type="journal article" date="2022" name="New Phytol.">
        <title>Evolutionary transition to the ectomycorrhizal habit in the genomes of a hyperdiverse lineage of mushroom-forming fungi.</title>
        <authorList>
            <person name="Looney B."/>
            <person name="Miyauchi S."/>
            <person name="Morin E."/>
            <person name="Drula E."/>
            <person name="Courty P.E."/>
            <person name="Kohler A."/>
            <person name="Kuo A."/>
            <person name="LaButti K."/>
            <person name="Pangilinan J."/>
            <person name="Lipzen A."/>
            <person name="Riley R."/>
            <person name="Andreopoulos W."/>
            <person name="He G."/>
            <person name="Johnson J."/>
            <person name="Nolan M."/>
            <person name="Tritt A."/>
            <person name="Barry K.W."/>
            <person name="Grigoriev I.V."/>
            <person name="Nagy L.G."/>
            <person name="Hibbett D."/>
            <person name="Henrissat B."/>
            <person name="Matheny P.B."/>
            <person name="Labbe J."/>
            <person name="Martin F.M."/>
        </authorList>
    </citation>
    <scope>NUCLEOTIDE SEQUENCE</scope>
    <source>
        <strain evidence="1">FP105234-sp</strain>
    </source>
</reference>
<name>A0ACB8RSH0_9AGAM</name>
<sequence length="134" mass="15049">MRDFYTICNPGPGVPENPPEPKSEPKPIVRDPNPGLTPAEAERLEFLEEGTRSGKLFDDKGWLVSEVGGKDHYEEYSALLAKRSSGKVKQSHAILEPEFMELAFSRAACDRMALECWEIIADIKEQRRRAEGTS</sequence>
<gene>
    <name evidence="1" type="ORF">FA95DRAFT_1573135</name>
</gene>
<dbReference type="EMBL" id="MU275925">
    <property type="protein sequence ID" value="KAI0046433.1"/>
    <property type="molecule type" value="Genomic_DNA"/>
</dbReference>
<evidence type="ECO:0000313" key="2">
    <source>
        <dbReference type="Proteomes" id="UP000814033"/>
    </source>
</evidence>